<evidence type="ECO:0000256" key="7">
    <source>
        <dbReference type="ARBA" id="ARBA00022679"/>
    </source>
</evidence>
<dbReference type="EC" id="2.4.2.19" evidence="4"/>
<comment type="function">
    <text evidence="1">Involved in the catabolism of quinolinic acid (QA).</text>
</comment>
<dbReference type="PANTHER" id="PTHR32179:SF3">
    <property type="entry name" value="NICOTINATE-NUCLEOTIDE PYROPHOSPHORYLASE [CARBOXYLATING]"/>
    <property type="match status" value="1"/>
</dbReference>
<dbReference type="Pfam" id="PF01729">
    <property type="entry name" value="QRPTase_C"/>
    <property type="match status" value="1"/>
</dbReference>
<dbReference type="InterPro" id="IPR013785">
    <property type="entry name" value="Aldolase_TIM"/>
</dbReference>
<proteinExistence type="inferred from homology"/>
<comment type="pathway">
    <text evidence="2">Cofactor biosynthesis; NAD(+) biosynthesis; nicotinate D-ribonucleotide from quinolinate: step 1/1.</text>
</comment>
<evidence type="ECO:0000256" key="3">
    <source>
        <dbReference type="ARBA" id="ARBA00009400"/>
    </source>
</evidence>
<evidence type="ECO:0000256" key="5">
    <source>
        <dbReference type="ARBA" id="ARBA00022642"/>
    </source>
</evidence>
<evidence type="ECO:0000256" key="9">
    <source>
        <dbReference type="PIRNR" id="PIRNR006250"/>
    </source>
</evidence>
<dbReference type="RefSeq" id="WP_370396399.1">
    <property type="nucleotide sequence ID" value="NZ_JALBUT010000002.1"/>
</dbReference>
<reference evidence="12 13" key="1">
    <citation type="submission" date="2022-03" db="EMBL/GenBank/DDBJ databases">
        <title>Novel taxa within the pig intestine.</title>
        <authorList>
            <person name="Wylensek D."/>
            <person name="Bishof K."/>
            <person name="Afrizal A."/>
            <person name="Clavel T."/>
        </authorList>
    </citation>
    <scope>NUCLEOTIDE SEQUENCE [LARGE SCALE GENOMIC DNA]</scope>
    <source>
        <strain evidence="12 13">CLA-KB-P66</strain>
    </source>
</reference>
<dbReference type="CDD" id="cd01572">
    <property type="entry name" value="QPRTase"/>
    <property type="match status" value="1"/>
</dbReference>
<dbReference type="PANTHER" id="PTHR32179">
    <property type="entry name" value="NICOTINATE-NUCLEOTIDE PYROPHOSPHORYLASE [CARBOXYLATING]"/>
    <property type="match status" value="1"/>
</dbReference>
<organism evidence="12 13">
    <name type="scientific">Intestinicryptomonas porci</name>
    <dbReference type="NCBI Taxonomy" id="2926320"/>
    <lineage>
        <taxon>Bacteria</taxon>
        <taxon>Pseudomonadati</taxon>
        <taxon>Verrucomicrobiota</taxon>
        <taxon>Opitutia</taxon>
        <taxon>Opitutales</taxon>
        <taxon>Intestinicryptomonaceae</taxon>
        <taxon>Intestinicryptomonas</taxon>
    </lineage>
</organism>
<dbReference type="Pfam" id="PF02749">
    <property type="entry name" value="QRPTase_N"/>
    <property type="match status" value="1"/>
</dbReference>
<dbReference type="NCBIfam" id="TIGR00078">
    <property type="entry name" value="nadC"/>
    <property type="match status" value="1"/>
</dbReference>
<dbReference type="InterPro" id="IPR022412">
    <property type="entry name" value="Quinolinate_PRibosylTrfase_N"/>
</dbReference>
<dbReference type="InterPro" id="IPR002638">
    <property type="entry name" value="Quinolinate_PRibosylTrfase_C"/>
</dbReference>
<dbReference type="EMBL" id="JALBUT010000002">
    <property type="protein sequence ID" value="MDX8414952.1"/>
    <property type="molecule type" value="Genomic_DNA"/>
</dbReference>
<evidence type="ECO:0000256" key="1">
    <source>
        <dbReference type="ARBA" id="ARBA00003237"/>
    </source>
</evidence>
<evidence type="ECO:0000256" key="8">
    <source>
        <dbReference type="ARBA" id="ARBA00033102"/>
    </source>
</evidence>
<dbReference type="InterPro" id="IPR027277">
    <property type="entry name" value="NadC/ModD"/>
</dbReference>
<dbReference type="InterPro" id="IPR036068">
    <property type="entry name" value="Nicotinate_pribotase-like_C"/>
</dbReference>
<sequence length="313" mass="33879">MKNRKFIDHLVRRLSWAELDENYLAEIVRLARAEDICGAGLKTAPKDKRDLTTDTLTPNVGGSAVLAARKDMTLCGLPLIKIILDVYSKFDGEGGCSVKLLACDGEKVKKGEAVAEISGPARTMIRAERVMLNFLQHLSGVATLTSKYVEALGESSSKILDTRKTTPCFRTLEKYAVACGGAYTHRTGLFDRVMLKDNHLASSDAVSGAHLAAAVRRAKAMNEGYAVEVEVDSISQIAPVLEAGADVVMFDNFSLEELKEGVKIVGDRAWTEASGGITLDTIKEVGQTGVDFISSGALVHQSVWIDIGMDWKK</sequence>
<feature type="domain" description="Quinolinate phosphoribosyl transferase C-terminal" evidence="10">
    <location>
        <begin position="141"/>
        <end position="310"/>
    </location>
</feature>
<gene>
    <name evidence="12" type="primary">nadC</name>
    <name evidence="12" type="ORF">MOX91_01975</name>
</gene>
<evidence type="ECO:0000313" key="13">
    <source>
        <dbReference type="Proteomes" id="UP001275932"/>
    </source>
</evidence>
<dbReference type="SUPFAM" id="SSF54675">
    <property type="entry name" value="Nicotinate/Quinolinate PRTase N-terminal domain-like"/>
    <property type="match status" value="1"/>
</dbReference>
<feature type="domain" description="Quinolinate phosphoribosyl transferase N-terminal" evidence="11">
    <location>
        <begin position="50"/>
        <end position="139"/>
    </location>
</feature>
<keyword evidence="5" id="KW-0662">Pyridine nucleotide biosynthesis</keyword>
<evidence type="ECO:0000259" key="11">
    <source>
        <dbReference type="Pfam" id="PF02749"/>
    </source>
</evidence>
<protein>
    <recommendedName>
        <fullName evidence="4">nicotinate-nucleotide diphosphorylase (carboxylating)</fullName>
        <ecNumber evidence="4">2.4.2.19</ecNumber>
    </recommendedName>
    <alternativeName>
        <fullName evidence="8">Quinolinate phosphoribosyltransferase [decarboxylating]</fullName>
    </alternativeName>
</protein>
<keyword evidence="7 9" id="KW-0808">Transferase</keyword>
<evidence type="ECO:0000256" key="4">
    <source>
        <dbReference type="ARBA" id="ARBA00011944"/>
    </source>
</evidence>
<dbReference type="GO" id="GO:0004514">
    <property type="term" value="F:nicotinate-nucleotide diphosphorylase (carboxylating) activity"/>
    <property type="evidence" value="ECO:0007669"/>
    <property type="project" value="UniProtKB-EC"/>
</dbReference>
<accession>A0ABU4WEF8</accession>
<keyword evidence="13" id="KW-1185">Reference proteome</keyword>
<evidence type="ECO:0000259" key="10">
    <source>
        <dbReference type="Pfam" id="PF01729"/>
    </source>
</evidence>
<dbReference type="InterPro" id="IPR004393">
    <property type="entry name" value="NadC"/>
</dbReference>
<dbReference type="Proteomes" id="UP001275932">
    <property type="component" value="Unassembled WGS sequence"/>
</dbReference>
<keyword evidence="6 9" id="KW-0328">Glycosyltransferase</keyword>
<dbReference type="SUPFAM" id="SSF51690">
    <property type="entry name" value="Nicotinate/Quinolinate PRTase C-terminal domain-like"/>
    <property type="match status" value="1"/>
</dbReference>
<comment type="similarity">
    <text evidence="3 9">Belongs to the NadC/ModD family.</text>
</comment>
<dbReference type="PIRSF" id="PIRSF006250">
    <property type="entry name" value="NadC_ModD"/>
    <property type="match status" value="1"/>
</dbReference>
<dbReference type="Gene3D" id="3.20.20.70">
    <property type="entry name" value="Aldolase class I"/>
    <property type="match status" value="1"/>
</dbReference>
<dbReference type="InterPro" id="IPR037128">
    <property type="entry name" value="Quinolinate_PRibosylTase_N_sf"/>
</dbReference>
<name>A0ABU4WEF8_9BACT</name>
<dbReference type="Gene3D" id="3.90.1170.20">
    <property type="entry name" value="Quinolinate phosphoribosyl transferase, N-terminal domain"/>
    <property type="match status" value="1"/>
</dbReference>
<evidence type="ECO:0000313" key="12">
    <source>
        <dbReference type="EMBL" id="MDX8414952.1"/>
    </source>
</evidence>
<comment type="caution">
    <text evidence="12">The sequence shown here is derived from an EMBL/GenBank/DDBJ whole genome shotgun (WGS) entry which is preliminary data.</text>
</comment>
<evidence type="ECO:0000256" key="2">
    <source>
        <dbReference type="ARBA" id="ARBA00004893"/>
    </source>
</evidence>
<evidence type="ECO:0000256" key="6">
    <source>
        <dbReference type="ARBA" id="ARBA00022676"/>
    </source>
</evidence>